<dbReference type="KEGG" id="chig:CH63R_11095"/>
<evidence type="ECO:0000313" key="2">
    <source>
        <dbReference type="EMBL" id="OBR04392.1"/>
    </source>
</evidence>
<dbReference type="Proteomes" id="UP000092177">
    <property type="component" value="Chromosome 8"/>
</dbReference>
<evidence type="ECO:0000313" key="3">
    <source>
        <dbReference type="Proteomes" id="UP000092177"/>
    </source>
</evidence>
<proteinExistence type="predicted"/>
<dbReference type="VEuPathDB" id="FungiDB:CH63R_11095"/>
<reference evidence="3" key="1">
    <citation type="journal article" date="2017" name="BMC Genomics">
        <title>Gapless genome assembly of Colletotrichum higginsianum reveals chromosome structure and association of transposable elements with secondary metabolite gene clusters.</title>
        <authorList>
            <person name="Dallery J.-F."/>
            <person name="Lapalu N."/>
            <person name="Zampounis A."/>
            <person name="Pigne S."/>
            <person name="Luyten I."/>
            <person name="Amselem J."/>
            <person name="Wittenberg A.H.J."/>
            <person name="Zhou S."/>
            <person name="de Queiroz M.V."/>
            <person name="Robin G.P."/>
            <person name="Auger A."/>
            <person name="Hainaut M."/>
            <person name="Henrissat B."/>
            <person name="Kim K.-T."/>
            <person name="Lee Y.-H."/>
            <person name="Lespinet O."/>
            <person name="Schwartz D.C."/>
            <person name="Thon M.R."/>
            <person name="O'Connell R.J."/>
        </authorList>
    </citation>
    <scope>NUCLEOTIDE SEQUENCE [LARGE SCALE GENOMIC DNA]</scope>
    <source>
        <strain evidence="3">IMI 349063</strain>
    </source>
</reference>
<feature type="compositionally biased region" description="Low complexity" evidence="1">
    <location>
        <begin position="25"/>
        <end position="36"/>
    </location>
</feature>
<accession>A0A1B7XXA6</accession>
<keyword evidence="3" id="KW-1185">Reference proteome</keyword>
<organism evidence="2 3">
    <name type="scientific">Colletotrichum higginsianum (strain IMI 349063)</name>
    <name type="common">Crucifer anthracnose fungus</name>
    <dbReference type="NCBI Taxonomy" id="759273"/>
    <lineage>
        <taxon>Eukaryota</taxon>
        <taxon>Fungi</taxon>
        <taxon>Dikarya</taxon>
        <taxon>Ascomycota</taxon>
        <taxon>Pezizomycotina</taxon>
        <taxon>Sordariomycetes</taxon>
        <taxon>Hypocreomycetidae</taxon>
        <taxon>Glomerellales</taxon>
        <taxon>Glomerellaceae</taxon>
        <taxon>Colletotrichum</taxon>
        <taxon>Colletotrichum destructivum species complex</taxon>
    </lineage>
</organism>
<feature type="region of interest" description="Disordered" evidence="1">
    <location>
        <begin position="24"/>
        <end position="84"/>
    </location>
</feature>
<dbReference type="RefSeq" id="XP_018152910.1">
    <property type="nucleotide sequence ID" value="XM_018306069.1"/>
</dbReference>
<comment type="caution">
    <text evidence="2">The sequence shown here is derived from an EMBL/GenBank/DDBJ whole genome shotgun (WGS) entry which is preliminary data.</text>
</comment>
<sequence length="96" mass="10313">MENRPALAARIAAMRQRIESLIRLGAAGPRPTAARGRTLETARRRHPVRHETQNAKSQDSPPGPETSVPPVSTLGQGGDAELPPQVFMGLLLGSER</sequence>
<protein>
    <submittedName>
        <fullName evidence="2">Uncharacterized protein</fullName>
    </submittedName>
</protein>
<dbReference type="AlphaFoldDB" id="A0A1B7XXA6"/>
<name>A0A1B7XXA6_COLHI</name>
<gene>
    <name evidence="2" type="ORF">CH63R_11095</name>
</gene>
<evidence type="ECO:0000256" key="1">
    <source>
        <dbReference type="SAM" id="MobiDB-lite"/>
    </source>
</evidence>
<dbReference type="GeneID" id="28870176"/>
<dbReference type="EMBL" id="LTAN01000008">
    <property type="protein sequence ID" value="OBR04392.1"/>
    <property type="molecule type" value="Genomic_DNA"/>
</dbReference>